<name>A0A327MLE1_PSEFL</name>
<gene>
    <name evidence="1" type="ORF">DOZ80_28370</name>
</gene>
<comment type="caution">
    <text evidence="1">The sequence shown here is derived from an EMBL/GenBank/DDBJ whole genome shotgun (WGS) entry which is preliminary data.</text>
</comment>
<organism evidence="1 2">
    <name type="scientific">Pseudomonas fluorescens</name>
    <dbReference type="NCBI Taxonomy" id="294"/>
    <lineage>
        <taxon>Bacteria</taxon>
        <taxon>Pseudomonadati</taxon>
        <taxon>Pseudomonadota</taxon>
        <taxon>Gammaproteobacteria</taxon>
        <taxon>Pseudomonadales</taxon>
        <taxon>Pseudomonadaceae</taxon>
        <taxon>Pseudomonas</taxon>
    </lineage>
</organism>
<evidence type="ECO:0000313" key="2">
    <source>
        <dbReference type="Proteomes" id="UP000249493"/>
    </source>
</evidence>
<protein>
    <submittedName>
        <fullName evidence="1">Uncharacterized protein</fullName>
    </submittedName>
</protein>
<accession>A0A327MLE1</accession>
<reference evidence="1 2" key="1">
    <citation type="submission" date="2018-06" db="EMBL/GenBank/DDBJ databases">
        <authorList>
            <person name="Zhirakovskaya E."/>
        </authorList>
    </citation>
    <scope>NUCLEOTIDE SEQUENCE [LARGE SCALE GENOMIC DNA]</scope>
    <source>
        <strain evidence="1 2">LY3</strain>
    </source>
</reference>
<evidence type="ECO:0000313" key="1">
    <source>
        <dbReference type="EMBL" id="RAI63535.1"/>
    </source>
</evidence>
<dbReference type="EMBL" id="QLIN01000018">
    <property type="protein sequence ID" value="RAI63535.1"/>
    <property type="molecule type" value="Genomic_DNA"/>
</dbReference>
<proteinExistence type="predicted"/>
<dbReference type="Proteomes" id="UP000249493">
    <property type="component" value="Unassembled WGS sequence"/>
</dbReference>
<dbReference type="AlphaFoldDB" id="A0A327MLE1"/>
<sequence>MTPPSVGASLLAKNVRPPRSSRQLALSLTSIASRLAPTGDLGRLFAGRVHPRHLPALVTRV</sequence>